<dbReference type="AlphaFoldDB" id="A0A9X4REN9"/>
<name>A0A9X4REN9_9ACTN</name>
<gene>
    <name evidence="1" type="ORF">NVS88_16270</name>
</gene>
<dbReference type="EMBL" id="JANRHA010000011">
    <property type="protein sequence ID" value="MDG3016115.1"/>
    <property type="molecule type" value="Genomic_DNA"/>
</dbReference>
<organism evidence="1 2">
    <name type="scientific">Speluncibacter jeojiensis</name>
    <dbReference type="NCBI Taxonomy" id="2710754"/>
    <lineage>
        <taxon>Bacteria</taxon>
        <taxon>Bacillati</taxon>
        <taxon>Actinomycetota</taxon>
        <taxon>Actinomycetes</taxon>
        <taxon>Mycobacteriales</taxon>
        <taxon>Speluncibacteraceae</taxon>
        <taxon>Speluncibacter</taxon>
    </lineage>
</organism>
<dbReference type="RefSeq" id="WP_277830175.1">
    <property type="nucleotide sequence ID" value="NZ_JAAIVF010000001.1"/>
</dbReference>
<accession>A0A9X4REN9</accession>
<reference evidence="1" key="1">
    <citation type="submission" date="2022-08" db="EMBL/GenBank/DDBJ databases">
        <title>Genome analysis of Corynebacteriales strain.</title>
        <authorList>
            <person name="Lee S.D."/>
        </authorList>
    </citation>
    <scope>NUCLEOTIDE SEQUENCE</scope>
    <source>
        <strain evidence="1">D3-21</strain>
    </source>
</reference>
<evidence type="ECO:0000313" key="1">
    <source>
        <dbReference type="EMBL" id="MDG3016115.1"/>
    </source>
</evidence>
<proteinExistence type="predicted"/>
<protein>
    <submittedName>
        <fullName evidence="1">Uncharacterized protein</fullName>
    </submittedName>
</protein>
<comment type="caution">
    <text evidence="1">The sequence shown here is derived from an EMBL/GenBank/DDBJ whole genome shotgun (WGS) entry which is preliminary data.</text>
</comment>
<keyword evidence="2" id="KW-1185">Reference proteome</keyword>
<dbReference type="Proteomes" id="UP001152755">
    <property type="component" value="Unassembled WGS sequence"/>
</dbReference>
<sequence>MTGSTLIDSWISALMDLVNAGSSAGSAIIQSPSEAIKSPSS</sequence>
<evidence type="ECO:0000313" key="2">
    <source>
        <dbReference type="Proteomes" id="UP001152755"/>
    </source>
</evidence>